<sequence>MDASYAQYLLDMVCSGKAVDEAYLRALPVLQGQIKHHSEVQPLRNMDSFLAGLKDASDCKVPEKDLFRFGALVKEKAKFQAAVDFFKARDAEIGAYIVDKVSPYVPAGLDYTGNLVLSVVGNPCGGFATSGYFYLALNCLKENTEGEYAAAKVVSAHEVYHDIQYRFFYPVPLEMGEVKTRDQAFTYIFKGLLHEGTAEYVANSHEMAGEGTLTDTLNQFSAAGYAQLSLNTRFFSDSADILMGGDDIERRTKDVFFLGLTGIGRQAFYYVGAGMARHIETAYGRPALLCVMKQPPEQFVRAYQQAVAKAPGEGTEPMGSTMMAAANRLSDTRDAKLRFEACRS</sequence>
<dbReference type="KEGG" id="gso:PH603_03145"/>
<organism evidence="1 2">
    <name type="scientific">Gimibacter soli</name>
    <dbReference type="NCBI Taxonomy" id="3024400"/>
    <lineage>
        <taxon>Bacteria</taxon>
        <taxon>Pseudomonadati</taxon>
        <taxon>Pseudomonadota</taxon>
        <taxon>Alphaproteobacteria</taxon>
        <taxon>Kordiimonadales</taxon>
        <taxon>Temperatibacteraceae</taxon>
        <taxon>Gimibacter</taxon>
    </lineage>
</organism>
<evidence type="ECO:0000313" key="1">
    <source>
        <dbReference type="EMBL" id="WCL54754.1"/>
    </source>
</evidence>
<name>A0AAE9XRH3_9PROT</name>
<keyword evidence="2" id="KW-1185">Reference proteome</keyword>
<evidence type="ECO:0000313" key="2">
    <source>
        <dbReference type="Proteomes" id="UP001217500"/>
    </source>
</evidence>
<dbReference type="AlphaFoldDB" id="A0AAE9XRH3"/>
<gene>
    <name evidence="1" type="ORF">PH603_03145</name>
</gene>
<accession>A0AAE9XRH3</accession>
<protein>
    <submittedName>
        <fullName evidence="1">Uncharacterized protein</fullName>
    </submittedName>
</protein>
<dbReference type="InterPro" id="IPR043754">
    <property type="entry name" value="DUF5700"/>
</dbReference>
<reference evidence="1" key="1">
    <citation type="submission" date="2023-01" db="EMBL/GenBank/DDBJ databases">
        <title>The genome sequence of Kordiimonadaceae bacterium 6D33.</title>
        <authorList>
            <person name="Liu Y."/>
        </authorList>
    </citation>
    <scope>NUCLEOTIDE SEQUENCE</scope>
    <source>
        <strain evidence="1">6D33</strain>
    </source>
</reference>
<dbReference type="EMBL" id="CP116805">
    <property type="protein sequence ID" value="WCL54754.1"/>
    <property type="molecule type" value="Genomic_DNA"/>
</dbReference>
<proteinExistence type="predicted"/>
<dbReference type="RefSeq" id="WP_289504473.1">
    <property type="nucleotide sequence ID" value="NZ_CP116805.1"/>
</dbReference>
<dbReference type="Pfam" id="PF18958">
    <property type="entry name" value="DUF5700"/>
    <property type="match status" value="1"/>
</dbReference>
<dbReference type="Proteomes" id="UP001217500">
    <property type="component" value="Chromosome"/>
</dbReference>